<accession>A0ACB9Z2W5</accession>
<evidence type="ECO:0000313" key="1">
    <source>
        <dbReference type="EMBL" id="KAI4865424.1"/>
    </source>
</evidence>
<evidence type="ECO:0000313" key="2">
    <source>
        <dbReference type="Proteomes" id="UP001497700"/>
    </source>
</evidence>
<organism evidence="1 2">
    <name type="scientific">Hypoxylon rubiginosum</name>
    <dbReference type="NCBI Taxonomy" id="110542"/>
    <lineage>
        <taxon>Eukaryota</taxon>
        <taxon>Fungi</taxon>
        <taxon>Dikarya</taxon>
        <taxon>Ascomycota</taxon>
        <taxon>Pezizomycotina</taxon>
        <taxon>Sordariomycetes</taxon>
        <taxon>Xylariomycetidae</taxon>
        <taxon>Xylariales</taxon>
        <taxon>Hypoxylaceae</taxon>
        <taxon>Hypoxylon</taxon>
    </lineage>
</organism>
<gene>
    <name evidence="1" type="ORF">F4820DRAFT_458217</name>
</gene>
<proteinExistence type="predicted"/>
<comment type="caution">
    <text evidence="1">The sequence shown here is derived from an EMBL/GenBank/DDBJ whole genome shotgun (WGS) entry which is preliminary data.</text>
</comment>
<reference evidence="1 2" key="1">
    <citation type="journal article" date="2022" name="New Phytol.">
        <title>Ecological generalism drives hyperdiversity of secondary metabolite gene clusters in xylarialean endophytes.</title>
        <authorList>
            <person name="Franco M.E.E."/>
            <person name="Wisecaver J.H."/>
            <person name="Arnold A.E."/>
            <person name="Ju Y.M."/>
            <person name="Slot J.C."/>
            <person name="Ahrendt S."/>
            <person name="Moore L.P."/>
            <person name="Eastman K.E."/>
            <person name="Scott K."/>
            <person name="Konkel Z."/>
            <person name="Mondo S.J."/>
            <person name="Kuo A."/>
            <person name="Hayes R.D."/>
            <person name="Haridas S."/>
            <person name="Andreopoulos B."/>
            <person name="Riley R."/>
            <person name="LaButti K."/>
            <person name="Pangilinan J."/>
            <person name="Lipzen A."/>
            <person name="Amirebrahimi M."/>
            <person name="Yan J."/>
            <person name="Adam C."/>
            <person name="Keymanesh K."/>
            <person name="Ng V."/>
            <person name="Louie K."/>
            <person name="Northen T."/>
            <person name="Drula E."/>
            <person name="Henrissat B."/>
            <person name="Hsieh H.M."/>
            <person name="Youens-Clark K."/>
            <person name="Lutzoni F."/>
            <person name="Miadlikowska J."/>
            <person name="Eastwood D.C."/>
            <person name="Hamelin R.C."/>
            <person name="Grigoriev I.V."/>
            <person name="U'Ren J.M."/>
        </authorList>
    </citation>
    <scope>NUCLEOTIDE SEQUENCE [LARGE SCALE GENOMIC DNA]</scope>
    <source>
        <strain evidence="1 2">CBS 119005</strain>
    </source>
</reference>
<dbReference type="Proteomes" id="UP001497700">
    <property type="component" value="Unassembled WGS sequence"/>
</dbReference>
<name>A0ACB9Z2W5_9PEZI</name>
<dbReference type="EMBL" id="MU393472">
    <property type="protein sequence ID" value="KAI4865424.1"/>
    <property type="molecule type" value="Genomic_DNA"/>
</dbReference>
<keyword evidence="2" id="KW-1185">Reference proteome</keyword>
<protein>
    <submittedName>
        <fullName evidence="1">Uncharacterized protein</fullName>
    </submittedName>
</protein>
<sequence>MGCKHKQELGDDDLETIDKHKSWGSVQDDVLNEAPQSVSLIRPALEHLNVFSHFFATNLATSPDPGFFWGALACLLQLVVESEDSGILAKVPRMIEHLVHQAEAFNSLCSAMTEVSSPIKEACFDMQILYLDFHIYSIRYIHDPGEMFHGGGSSIQLIERRYASTSQDLKEALNRVERLIQSRPSLVQSPPIAGYTLSAPEPRCLMLPESRSTRMFNRVDVFEKLDQLLAPTTGRTFRSVALHGMGGVGKSTVASTYIETKYEEHAYDAVLWARGEKSVSLSQSFTEIALRLKLPGAKPQNHDENLVLVQDWFRTTDSQWLIVYDNVNTAATIIPYWPASSRGRAIITTRNHSLAFEPASDGLEITSWDAQTGANFLLFLLKKNIGRDLDAEGTSAFTLSQRLSGHALALSHIAALIYEGELSIEKFMKMYLKNPHRAHATDALSALWDFSFRSLDEDSLHLVGVLSYLMPDLITQDLFEVRDDKEFPKDLEFCSDEFSFSLALRKLLQLALVKKERDQGNLTIHRMVQTQLKQFLSLEERQRCFNNAVHLVGNAFPTDLSQGQLYDRWELCNRYLQHVLNLKDCFTEETKVSKLFRPSLEFCTLLQFCQRFLSETNALMELRSLCEVNLQALDKLEDGPKKLDLKASTLSHQAQAAEGLGDPLKSIVLNLQCYQIWLEEKPCKKKLLCFSANNIAYCHNTANLHEQSEKWYEQSKEWWEVCVKEGEENGDRPARHINNHARCLVYLGEYDKAKEMFDISIPRLMSEKPLNWAMLGYGLFAKATMDRRQRHLEAAEAHYIEAQNAWLKGDQTRAHPFYAGCLYKIGVCCLDQGKIEAAIKHIRDSMEVTKVHKVYRPVEHARNMFRLSEALLQDSLDDSQTEASALRDDAENMLKRARPDVSKCDSEDAYDDLIPIFWR</sequence>